<dbReference type="OrthoDB" id="9802264at2"/>
<dbReference type="SMART" id="SM00382">
    <property type="entry name" value="AAA"/>
    <property type="match status" value="1"/>
</dbReference>
<dbReference type="EMBL" id="FWFN01000001">
    <property type="protein sequence ID" value="SLN19346.1"/>
    <property type="molecule type" value="Genomic_DNA"/>
</dbReference>
<dbReference type="GO" id="GO:0015697">
    <property type="term" value="P:quaternary ammonium group transport"/>
    <property type="evidence" value="ECO:0007669"/>
    <property type="project" value="UniProtKB-ARBA"/>
</dbReference>
<dbReference type="Pfam" id="PF00005">
    <property type="entry name" value="ABC_tran"/>
    <property type="match status" value="1"/>
</dbReference>
<gene>
    <name evidence="5" type="primary">potA_3</name>
    <name evidence="5" type="ORF">PSM7751_00620</name>
</gene>
<dbReference type="Pfam" id="PF08402">
    <property type="entry name" value="TOBE_2"/>
    <property type="match status" value="1"/>
</dbReference>
<dbReference type="InterPro" id="IPR003439">
    <property type="entry name" value="ABC_transporter-like_ATP-bd"/>
</dbReference>
<proteinExistence type="predicted"/>
<dbReference type="PANTHER" id="PTHR42781">
    <property type="entry name" value="SPERMIDINE/PUTRESCINE IMPORT ATP-BINDING PROTEIN POTA"/>
    <property type="match status" value="1"/>
</dbReference>
<keyword evidence="1" id="KW-0813">Transport</keyword>
<dbReference type="Gene3D" id="3.40.50.300">
    <property type="entry name" value="P-loop containing nucleotide triphosphate hydrolases"/>
    <property type="match status" value="1"/>
</dbReference>
<dbReference type="PANTHER" id="PTHR42781:SF4">
    <property type="entry name" value="SPERMIDINE_PUTRESCINE IMPORT ATP-BINDING PROTEIN POTA"/>
    <property type="match status" value="1"/>
</dbReference>
<feature type="domain" description="ABC transporter" evidence="4">
    <location>
        <begin position="4"/>
        <end position="234"/>
    </location>
</feature>
<dbReference type="GO" id="GO:0005524">
    <property type="term" value="F:ATP binding"/>
    <property type="evidence" value="ECO:0007669"/>
    <property type="project" value="UniProtKB-KW"/>
</dbReference>
<dbReference type="Proteomes" id="UP000193963">
    <property type="component" value="Unassembled WGS sequence"/>
</dbReference>
<dbReference type="SUPFAM" id="SSF50331">
    <property type="entry name" value="MOP-like"/>
    <property type="match status" value="1"/>
</dbReference>
<name>A0A1X6YEW0_9RHOB</name>
<dbReference type="PROSITE" id="PS00211">
    <property type="entry name" value="ABC_TRANSPORTER_1"/>
    <property type="match status" value="1"/>
</dbReference>
<dbReference type="EC" id="3.6.3.31" evidence="5"/>
<keyword evidence="5" id="KW-0378">Hydrolase</keyword>
<dbReference type="FunFam" id="3.40.50.300:FF:000425">
    <property type="entry name" value="Probable ABC transporter, ATP-binding subunit"/>
    <property type="match status" value="1"/>
</dbReference>
<dbReference type="InterPro" id="IPR008995">
    <property type="entry name" value="Mo/tungstate-bd_C_term_dom"/>
</dbReference>
<dbReference type="InterPro" id="IPR017871">
    <property type="entry name" value="ABC_transporter-like_CS"/>
</dbReference>
<sequence length="354" mass="37901">MSSLKIEHLAKSFGTTEVLQDINLGIAEGEMVALLGPSGCGKSTTLRIVAGFETATSGRIELGGTDITATPAHRRNTGMVFQSYALFPHMSVADNVGFGLEMRKIGRSDREAKVRQALDMVQLGHLADRMPAQLSGGQQQRVALARALAVNPDLLLLDEPLSNLDAKLRGEVQHEIRALQQRLGLTTLIVTHDQEEALTMSDKMVVMQGGRIRQVGAPRELYDAPDSVFVASFVGNCNLIEGKREGEGMFRSTSGALLPCARSEAADADESRVLALRPERVRLSPPQQGAASAQVVGVTYLGAQSEIRVDLQGTRILVTMPTPQARDPMAGLAEGDMVSADWAPEDARLLPAGA</sequence>
<dbReference type="Gene3D" id="2.40.50.100">
    <property type="match status" value="1"/>
</dbReference>
<dbReference type="InterPro" id="IPR003593">
    <property type="entry name" value="AAA+_ATPase"/>
</dbReference>
<dbReference type="InterPro" id="IPR013611">
    <property type="entry name" value="Transp-assoc_OB_typ2"/>
</dbReference>
<keyword evidence="3 5" id="KW-0067">ATP-binding</keyword>
<dbReference type="SUPFAM" id="SSF52540">
    <property type="entry name" value="P-loop containing nucleoside triphosphate hydrolases"/>
    <property type="match status" value="1"/>
</dbReference>
<evidence type="ECO:0000313" key="6">
    <source>
        <dbReference type="Proteomes" id="UP000193963"/>
    </source>
</evidence>
<evidence type="ECO:0000313" key="5">
    <source>
        <dbReference type="EMBL" id="SLN19346.1"/>
    </source>
</evidence>
<evidence type="ECO:0000256" key="3">
    <source>
        <dbReference type="ARBA" id="ARBA00022840"/>
    </source>
</evidence>
<dbReference type="RefSeq" id="WP_085886497.1">
    <property type="nucleotide sequence ID" value="NZ_FWFN01000001.1"/>
</dbReference>
<keyword evidence="6" id="KW-1185">Reference proteome</keyword>
<dbReference type="PROSITE" id="PS50893">
    <property type="entry name" value="ABC_TRANSPORTER_2"/>
    <property type="match status" value="1"/>
</dbReference>
<organism evidence="5 6">
    <name type="scientific">Pseudooceanicola marinus</name>
    <dbReference type="NCBI Taxonomy" id="396013"/>
    <lineage>
        <taxon>Bacteria</taxon>
        <taxon>Pseudomonadati</taxon>
        <taxon>Pseudomonadota</taxon>
        <taxon>Alphaproteobacteria</taxon>
        <taxon>Rhodobacterales</taxon>
        <taxon>Paracoccaceae</taxon>
        <taxon>Pseudooceanicola</taxon>
    </lineage>
</organism>
<dbReference type="InterPro" id="IPR050093">
    <property type="entry name" value="ABC_SmlMolc_Importer"/>
</dbReference>
<dbReference type="GO" id="GO:0016887">
    <property type="term" value="F:ATP hydrolysis activity"/>
    <property type="evidence" value="ECO:0007669"/>
    <property type="project" value="InterPro"/>
</dbReference>
<keyword evidence="2" id="KW-0547">Nucleotide-binding</keyword>
<evidence type="ECO:0000256" key="2">
    <source>
        <dbReference type="ARBA" id="ARBA00022741"/>
    </source>
</evidence>
<reference evidence="5 6" key="1">
    <citation type="submission" date="2017-03" db="EMBL/GenBank/DDBJ databases">
        <authorList>
            <person name="Afonso C.L."/>
            <person name="Miller P.J."/>
            <person name="Scott M.A."/>
            <person name="Spackman E."/>
            <person name="Goraichik I."/>
            <person name="Dimitrov K.M."/>
            <person name="Suarez D.L."/>
            <person name="Swayne D.E."/>
        </authorList>
    </citation>
    <scope>NUCLEOTIDE SEQUENCE [LARGE SCALE GENOMIC DNA]</scope>
    <source>
        <strain evidence="5 6">CECT 7751</strain>
    </source>
</reference>
<evidence type="ECO:0000259" key="4">
    <source>
        <dbReference type="PROSITE" id="PS50893"/>
    </source>
</evidence>
<dbReference type="InterPro" id="IPR027417">
    <property type="entry name" value="P-loop_NTPase"/>
</dbReference>
<protein>
    <submittedName>
        <fullName evidence="5">Spermidine/putrescine import ATP-binding protein PotA</fullName>
        <ecNumber evidence="5">3.6.3.31</ecNumber>
    </submittedName>
</protein>
<accession>A0A1X6YEW0</accession>
<evidence type="ECO:0000256" key="1">
    <source>
        <dbReference type="ARBA" id="ARBA00022448"/>
    </source>
</evidence>
<dbReference type="AlphaFoldDB" id="A0A1X6YEW0"/>
<dbReference type="GO" id="GO:0022857">
    <property type="term" value="F:transmembrane transporter activity"/>
    <property type="evidence" value="ECO:0007669"/>
    <property type="project" value="InterPro"/>
</dbReference>
<dbReference type="GO" id="GO:0043190">
    <property type="term" value="C:ATP-binding cassette (ABC) transporter complex"/>
    <property type="evidence" value="ECO:0007669"/>
    <property type="project" value="InterPro"/>
</dbReference>